<name>A0ABQ8RU97_FUSEQ</name>
<dbReference type="Gene3D" id="1.25.40.20">
    <property type="entry name" value="Ankyrin repeat-containing domain"/>
    <property type="match status" value="3"/>
</dbReference>
<evidence type="ECO:0008006" key="6">
    <source>
        <dbReference type="Google" id="ProtNLM"/>
    </source>
</evidence>
<dbReference type="InterPro" id="IPR002110">
    <property type="entry name" value="Ankyrin_rpt"/>
</dbReference>
<protein>
    <recommendedName>
        <fullName evidence="6">Ankyrin repeat protein</fullName>
    </recommendedName>
</protein>
<evidence type="ECO:0000256" key="3">
    <source>
        <dbReference type="PROSITE-ProRule" id="PRU00023"/>
    </source>
</evidence>
<keyword evidence="2 3" id="KW-0040">ANK repeat</keyword>
<dbReference type="SMART" id="SM00248">
    <property type="entry name" value="ANK"/>
    <property type="match status" value="14"/>
</dbReference>
<evidence type="ECO:0000256" key="1">
    <source>
        <dbReference type="ARBA" id="ARBA00022737"/>
    </source>
</evidence>
<accession>A0ABQ8RU97</accession>
<feature type="repeat" description="ANK" evidence="3">
    <location>
        <begin position="809"/>
        <end position="836"/>
    </location>
</feature>
<proteinExistence type="predicted"/>
<dbReference type="PROSITE" id="PS50088">
    <property type="entry name" value="ANK_REPEAT"/>
    <property type="match status" value="2"/>
</dbReference>
<keyword evidence="5" id="KW-1185">Reference proteome</keyword>
<evidence type="ECO:0000256" key="2">
    <source>
        <dbReference type="ARBA" id="ARBA00023043"/>
    </source>
</evidence>
<keyword evidence="1" id="KW-0677">Repeat</keyword>
<dbReference type="PROSITE" id="PS50297">
    <property type="entry name" value="ANK_REP_REGION"/>
    <property type="match status" value="2"/>
</dbReference>
<evidence type="ECO:0000313" key="5">
    <source>
        <dbReference type="Proteomes" id="UP001152024"/>
    </source>
</evidence>
<evidence type="ECO:0000313" key="4">
    <source>
        <dbReference type="EMBL" id="KAJ4141790.1"/>
    </source>
</evidence>
<feature type="repeat" description="ANK" evidence="3">
    <location>
        <begin position="576"/>
        <end position="608"/>
    </location>
</feature>
<dbReference type="Pfam" id="PF12796">
    <property type="entry name" value="Ank_2"/>
    <property type="match status" value="3"/>
</dbReference>
<dbReference type="Proteomes" id="UP001152024">
    <property type="component" value="Unassembled WGS sequence"/>
</dbReference>
<dbReference type="InterPro" id="IPR036770">
    <property type="entry name" value="Ankyrin_rpt-contain_sf"/>
</dbReference>
<organism evidence="4 5">
    <name type="scientific">Fusarium equiseti</name>
    <name type="common">Fusarium scirpi</name>
    <dbReference type="NCBI Taxonomy" id="61235"/>
    <lineage>
        <taxon>Eukaryota</taxon>
        <taxon>Fungi</taxon>
        <taxon>Dikarya</taxon>
        <taxon>Ascomycota</taxon>
        <taxon>Pezizomycotina</taxon>
        <taxon>Sordariomycetes</taxon>
        <taxon>Hypocreomycetidae</taxon>
        <taxon>Hypocreales</taxon>
        <taxon>Nectriaceae</taxon>
        <taxon>Fusarium</taxon>
        <taxon>Fusarium incarnatum-equiseti species complex</taxon>
    </lineage>
</organism>
<comment type="caution">
    <text evidence="4">The sequence shown here is derived from an EMBL/GenBank/DDBJ whole genome shotgun (WGS) entry which is preliminary data.</text>
</comment>
<dbReference type="PANTHER" id="PTHR24198">
    <property type="entry name" value="ANKYRIN REPEAT AND PROTEIN KINASE DOMAIN-CONTAINING PROTEIN"/>
    <property type="match status" value="1"/>
</dbReference>
<sequence length="889" mass="96001">MSSNSPTVARGPFPSTQTSIAAVSNANSVYSTALLPEFVRSILPFPNREDFGSREYIQAVCSELRKTMPERFNGEIELIVARLLEPNMEQIVRFSAERTINKQFSLEEMQRLLRLVESAGCYHFVVSCLEVGGRTMKCLATAILKAAMLNGNERLIREALDHEADPNCYFQPRRPISIATREPGKSQITLMLLDAGAQPDHWDIRPVAERGDIGLVEVLVPRATYPGLGGLVGIAARNGDLELLRSLIKLGATSKEWQGGRTDEHPLHLALLGGHLEFAQSLVDLEPLNDSRTVCLMQAIERGDRLAAEFLIEHGADVNSTVRSYSRETALALSVRIGQKDMIQLLLRQGAYPSTLPPLRTAINDEESIQTAFEDAIRSGSIEMTHLLLSMGAKVKESETTSFPLGLAVLKSPHLIPILLRAGADIASFFEWHSPGSEDNSATMLETAVESAIASRSLDVVEIILRLGAPVNRAITHEYMPSALQLAVTQEVDCCAPLNEELTVALVKLLLHAGADIHIPEFRGFFPDEYGCYEEHDGTDSVRMTLVQSAAAQGRTALVKLLVGAGAAANEPAGENGFTAIQAAARFGGAEMVEFLIQSGADVNAPPRSKYALPALLAAVAKDDLGSVRLLLEAEADPNAAGMVIVFGDGDWKMTPLQTASCQPEGIVDDDPVLRLEMLNLLLNAGADPLTPRLTNAEGDMSSLAWAVHHCDIAAVKLLLDRGAHGDIPEALKTGQDIECPIEIWYLLGAICCEDAQRSRDSSTCRCNDFESQLSGGQDPCFVSVTPGGNSNSRHQPPAIIQNELPCCLHSATLQGNLAKVNRLLDHGADVNAVCRNTGWPALQIAAENGYVVIAHRLIQAGADPATALREARMHGGLDISILLEIPQV</sequence>
<reference evidence="4" key="1">
    <citation type="submission" date="2022-09" db="EMBL/GenBank/DDBJ databases">
        <title>Fusarium specimens isolated from Avocado Roots.</title>
        <authorList>
            <person name="Stajich J."/>
            <person name="Roper C."/>
            <person name="Heimlech-Rivalta G."/>
        </authorList>
    </citation>
    <scope>NUCLEOTIDE SEQUENCE</scope>
    <source>
        <strain evidence="4">CF00095</strain>
    </source>
</reference>
<dbReference type="PANTHER" id="PTHR24198:SF165">
    <property type="entry name" value="ANKYRIN REPEAT-CONTAINING PROTEIN-RELATED"/>
    <property type="match status" value="1"/>
</dbReference>
<dbReference type="EMBL" id="JAOQBH010000001">
    <property type="protein sequence ID" value="KAJ4141790.1"/>
    <property type="molecule type" value="Genomic_DNA"/>
</dbReference>
<dbReference type="SUPFAM" id="SSF48403">
    <property type="entry name" value="Ankyrin repeat"/>
    <property type="match status" value="2"/>
</dbReference>
<gene>
    <name evidence="4" type="ORF">NW768_001008</name>
</gene>